<dbReference type="HOGENOM" id="CLU_1295188_0_0_1"/>
<proteinExistence type="predicted"/>
<comment type="caution">
    <text evidence="1">The sequence shown here is derived from an EMBL/GenBank/DDBJ whole genome shotgun (WGS) entry which is preliminary data.</text>
</comment>
<protein>
    <submittedName>
        <fullName evidence="1">Uncharacterized protein</fullName>
    </submittedName>
</protein>
<evidence type="ECO:0000313" key="1">
    <source>
        <dbReference type="EMBL" id="CCO30938.1"/>
    </source>
</evidence>
<evidence type="ECO:0000313" key="2">
    <source>
        <dbReference type="Proteomes" id="UP000012065"/>
    </source>
</evidence>
<dbReference type="EMBL" id="CAOJ01007230">
    <property type="protein sequence ID" value="CCO30938.1"/>
    <property type="molecule type" value="Genomic_DNA"/>
</dbReference>
<name>M5BT59_THACB</name>
<organism evidence="1 2">
    <name type="scientific">Thanatephorus cucumeris (strain AG1-IB / isolate 7/3/14)</name>
    <name type="common">Lettuce bottom rot fungus</name>
    <name type="synonym">Rhizoctonia solani</name>
    <dbReference type="NCBI Taxonomy" id="1108050"/>
    <lineage>
        <taxon>Eukaryota</taxon>
        <taxon>Fungi</taxon>
        <taxon>Dikarya</taxon>
        <taxon>Basidiomycota</taxon>
        <taxon>Agaricomycotina</taxon>
        <taxon>Agaricomycetes</taxon>
        <taxon>Cantharellales</taxon>
        <taxon>Ceratobasidiaceae</taxon>
        <taxon>Rhizoctonia</taxon>
        <taxon>Rhizoctonia solani AG-1</taxon>
    </lineage>
</organism>
<reference evidence="1 2" key="1">
    <citation type="journal article" date="2013" name="J. Biotechnol.">
        <title>Establishment and interpretation of the genome sequence of the phytopathogenic fungus Rhizoctonia solani AG1-IB isolate 7/3/14.</title>
        <authorList>
            <person name="Wibberg D.W."/>
            <person name="Jelonek L.J."/>
            <person name="Rupp O.R."/>
            <person name="Hennig M.H."/>
            <person name="Eikmeyer F.E."/>
            <person name="Goesmann A.G."/>
            <person name="Hartmann A.H."/>
            <person name="Borriss R.B."/>
            <person name="Grosch R.G."/>
            <person name="Puehler A.P."/>
            <person name="Schlueter A.S."/>
        </authorList>
    </citation>
    <scope>NUCLEOTIDE SEQUENCE [LARGE SCALE GENOMIC DNA]</scope>
    <source>
        <strain evidence="2">AG1-IB / isolate 7/3/14</strain>
    </source>
</reference>
<dbReference type="Proteomes" id="UP000012065">
    <property type="component" value="Unassembled WGS sequence"/>
</dbReference>
<accession>M5BT59</accession>
<sequence length="213" mass="22840">MRGQKKIVDEVMYSSSPFFEKRERRFGSPGFLPWITWTEASSRASSTISLSTSSSSSSIRYTCHSHPDRRPLATLSRRITSAGTTLELTPEGWDVLDSIILTGLLVLCGSHDWKRVSGIGVPIRTEEPDPDRASMDMDAMAVGEEMITGLDGWTSPPDLLDLSPGASSGYLSPAMGDSSGVLTPARAIGSLTPMMASVHASPVPSRPASPPPY</sequence>
<gene>
    <name evidence="1" type="ORF">BN14_04972</name>
</gene>
<dbReference type="AlphaFoldDB" id="M5BT59"/>